<gene>
    <name evidence="2" type="ORF">AAG570_012731</name>
</gene>
<proteinExistence type="predicted"/>
<feature type="compositionally biased region" description="Pro residues" evidence="1">
    <location>
        <begin position="212"/>
        <end position="231"/>
    </location>
</feature>
<feature type="region of interest" description="Disordered" evidence="1">
    <location>
        <begin position="1"/>
        <end position="123"/>
    </location>
</feature>
<feature type="compositionally biased region" description="Basic and acidic residues" evidence="1">
    <location>
        <begin position="19"/>
        <end position="35"/>
    </location>
</feature>
<organism evidence="2 3">
    <name type="scientific">Ranatra chinensis</name>
    <dbReference type="NCBI Taxonomy" id="642074"/>
    <lineage>
        <taxon>Eukaryota</taxon>
        <taxon>Metazoa</taxon>
        <taxon>Ecdysozoa</taxon>
        <taxon>Arthropoda</taxon>
        <taxon>Hexapoda</taxon>
        <taxon>Insecta</taxon>
        <taxon>Pterygota</taxon>
        <taxon>Neoptera</taxon>
        <taxon>Paraneoptera</taxon>
        <taxon>Hemiptera</taxon>
        <taxon>Heteroptera</taxon>
        <taxon>Panheteroptera</taxon>
        <taxon>Nepomorpha</taxon>
        <taxon>Nepidae</taxon>
        <taxon>Ranatrinae</taxon>
        <taxon>Ranatra</taxon>
    </lineage>
</organism>
<comment type="caution">
    <text evidence="2">The sequence shown here is derived from an EMBL/GenBank/DDBJ whole genome shotgun (WGS) entry which is preliminary data.</text>
</comment>
<evidence type="ECO:0000313" key="3">
    <source>
        <dbReference type="Proteomes" id="UP001558652"/>
    </source>
</evidence>
<keyword evidence="3" id="KW-1185">Reference proteome</keyword>
<dbReference type="Proteomes" id="UP001558652">
    <property type="component" value="Unassembled WGS sequence"/>
</dbReference>
<sequence>MPRHSPIRWPSPPVSNRPVSRDRPGTRRPFYDSGDHNYQYHQFVPSGYDRGPNRRRRSFNSPHSDNNFPPKRYRTASSQGFRGFNPSRRFVPDWSGSAVPPGRHRRSAVTPERRSPPPYPYWADSPHTFTSELSFPNPPVISPPVISPPVISPPVISPPVISPPVTSPPVTSPPVPSPPVPNPPVPNPPVPKPYPYWTDSPHTFFTSEPHVPKPPLPDYPDSPDPETPAPKTPIIDSPYSPDPDPTVSISPHSSSTISNYIASCSTVPFSPASQSITTESTSSESPFSRSQNNVKNYRCLQCPLHCPISERYVSFLKLSSKFTVPADILWYLVMIKTQRINF</sequence>
<protein>
    <submittedName>
        <fullName evidence="2">Uncharacterized protein</fullName>
    </submittedName>
</protein>
<feature type="compositionally biased region" description="Low complexity" evidence="1">
    <location>
        <begin position="233"/>
        <end position="253"/>
    </location>
</feature>
<evidence type="ECO:0000256" key="1">
    <source>
        <dbReference type="SAM" id="MobiDB-lite"/>
    </source>
</evidence>
<dbReference type="EMBL" id="JBFDAA010000008">
    <property type="protein sequence ID" value="KAL1129787.1"/>
    <property type="molecule type" value="Genomic_DNA"/>
</dbReference>
<accession>A0ABD0YTD9</accession>
<reference evidence="2 3" key="1">
    <citation type="submission" date="2024-07" db="EMBL/GenBank/DDBJ databases">
        <title>Chromosome-level genome assembly of the water stick insect Ranatra chinensis (Heteroptera: Nepidae).</title>
        <authorList>
            <person name="Liu X."/>
        </authorList>
    </citation>
    <scope>NUCLEOTIDE SEQUENCE [LARGE SCALE GENOMIC DNA]</scope>
    <source>
        <strain evidence="2">Cailab_2021Rc</strain>
        <tissue evidence="2">Muscle</tissue>
    </source>
</reference>
<evidence type="ECO:0000313" key="2">
    <source>
        <dbReference type="EMBL" id="KAL1129787.1"/>
    </source>
</evidence>
<feature type="region of interest" description="Disordered" evidence="1">
    <location>
        <begin position="153"/>
        <end position="253"/>
    </location>
</feature>
<feature type="compositionally biased region" description="Pro residues" evidence="1">
    <location>
        <begin position="153"/>
        <end position="194"/>
    </location>
</feature>
<dbReference type="AlphaFoldDB" id="A0ABD0YTD9"/>
<name>A0ABD0YTD9_9HEMI</name>